<evidence type="ECO:0000256" key="7">
    <source>
        <dbReference type="ARBA" id="ARBA00022517"/>
    </source>
</evidence>
<evidence type="ECO:0000256" key="25">
    <source>
        <dbReference type="SAM" id="MobiDB-lite"/>
    </source>
</evidence>
<evidence type="ECO:0000256" key="5">
    <source>
        <dbReference type="ARBA" id="ARBA00016038"/>
    </source>
</evidence>
<keyword evidence="9 21" id="KW-0808">Transferase</keyword>
<evidence type="ECO:0000256" key="12">
    <source>
        <dbReference type="ARBA" id="ARBA00022777"/>
    </source>
</evidence>
<dbReference type="InterPro" id="IPR018934">
    <property type="entry name" value="RIO_dom"/>
</dbReference>
<comment type="subunit">
    <text evidence="20">Associates with the precursor of the 40S ribosome subunit. Interacts (via its N-terminus) with PRMT5 (via its N-terminus). Interacts with WDR77. Found in a PRMT5 complex composed of PRMT5, WDR77 and RIOK1. Interacts (via its C-terminus) with NCL; this interaction targets NCL for PRTM5 methylation.</text>
</comment>
<evidence type="ECO:0000256" key="19">
    <source>
        <dbReference type="ARBA" id="ARBA00057025"/>
    </source>
</evidence>
<feature type="binding site" evidence="23">
    <location>
        <position position="237"/>
    </location>
    <ligand>
        <name>ATP</name>
        <dbReference type="ChEBI" id="CHEBI:30616"/>
    </ligand>
</feature>
<evidence type="ECO:0000256" key="8">
    <source>
        <dbReference type="ARBA" id="ARBA00022527"/>
    </source>
</evidence>
<name>A0AAN9GAN3_9CAEN</name>
<dbReference type="InterPro" id="IPR017407">
    <property type="entry name" value="Ser/Thr_kinase_Rio1"/>
</dbReference>
<feature type="binding site" evidence="23">
    <location>
        <position position="239"/>
    </location>
    <ligand>
        <name>ATP</name>
        <dbReference type="ChEBI" id="CHEBI:30616"/>
    </ligand>
</feature>
<comment type="function">
    <text evidence="19">Involved in the final steps of cytoplasmic maturation of the 40S ribosomal subunit. Involved in processing of 18S-E pre-rRNA to the mature 18S rRNA. Required for the recycling of NOB1 and PNO1 from the late 40S precursor. The association with the very late 40S subunit intermediate may involve a translation-like checkpoint point cycle preceeding the binding to the 60S ribosomal subunit. Despite the protein kinase domain is proposed to act predominantly as an ATPase. The catalytic activity regulates its dynamic association with the 40S subunit. In addition to its role in ribosomal biogenesis acts as an adapter protein by recruiting NCL/nucleolin the to PRMT5 complex for its symmetrical methylation.</text>
</comment>
<evidence type="ECO:0000256" key="3">
    <source>
        <dbReference type="ARBA" id="ARBA00009196"/>
    </source>
</evidence>
<dbReference type="GO" id="GO:0005524">
    <property type="term" value="F:ATP binding"/>
    <property type="evidence" value="ECO:0007669"/>
    <property type="project" value="UniProtKB-KW"/>
</dbReference>
<evidence type="ECO:0000256" key="10">
    <source>
        <dbReference type="ARBA" id="ARBA00022723"/>
    </source>
</evidence>
<dbReference type="AlphaFoldDB" id="A0AAN9GAN3"/>
<dbReference type="InterPro" id="IPR011009">
    <property type="entry name" value="Kinase-like_dom_sf"/>
</dbReference>
<feature type="active site" description="Proton acceptor" evidence="22">
    <location>
        <position position="284"/>
    </location>
</feature>
<feature type="compositionally biased region" description="Basic and acidic residues" evidence="25">
    <location>
        <begin position="469"/>
        <end position="478"/>
    </location>
</feature>
<keyword evidence="12 21" id="KW-0418">Kinase</keyword>
<keyword evidence="28" id="KW-1185">Reference proteome</keyword>
<dbReference type="Gene3D" id="1.10.510.10">
    <property type="entry name" value="Transferase(Phosphotransferase) domain 1"/>
    <property type="match status" value="1"/>
</dbReference>
<evidence type="ECO:0000256" key="20">
    <source>
        <dbReference type="ARBA" id="ARBA00063876"/>
    </source>
</evidence>
<keyword evidence="13" id="KW-0378">Hydrolase</keyword>
<evidence type="ECO:0000313" key="28">
    <source>
        <dbReference type="Proteomes" id="UP001374579"/>
    </source>
</evidence>
<reference evidence="27 28" key="1">
    <citation type="submission" date="2024-02" db="EMBL/GenBank/DDBJ databases">
        <title>Chromosome-scale genome assembly of the rough periwinkle Littorina saxatilis.</title>
        <authorList>
            <person name="De Jode A."/>
            <person name="Faria R."/>
            <person name="Formenti G."/>
            <person name="Sims Y."/>
            <person name="Smith T.P."/>
            <person name="Tracey A."/>
            <person name="Wood J.M.D."/>
            <person name="Zagrodzka Z.B."/>
            <person name="Johannesson K."/>
            <person name="Butlin R.K."/>
            <person name="Leder E.H."/>
        </authorList>
    </citation>
    <scope>NUCLEOTIDE SEQUENCE [LARGE SCALE GENOMIC DNA]</scope>
    <source>
        <strain evidence="27">Snail1</strain>
        <tissue evidence="27">Muscle</tissue>
    </source>
</reference>
<keyword evidence="6" id="KW-0963">Cytoplasm</keyword>
<evidence type="ECO:0000256" key="15">
    <source>
        <dbReference type="ARBA" id="ARBA00022842"/>
    </source>
</evidence>
<feature type="compositionally biased region" description="Basic residues" evidence="25">
    <location>
        <begin position="514"/>
        <end position="536"/>
    </location>
</feature>
<evidence type="ECO:0000256" key="6">
    <source>
        <dbReference type="ARBA" id="ARBA00022490"/>
    </source>
</evidence>
<dbReference type="Gene3D" id="3.30.200.20">
    <property type="entry name" value="Phosphorylase Kinase, domain 1"/>
    <property type="match status" value="1"/>
</dbReference>
<keyword evidence="10" id="KW-0479">Metal-binding</keyword>
<feature type="binding site" evidence="24">
    <location>
        <position position="301"/>
    </location>
    <ligand>
        <name>Mg(2+)</name>
        <dbReference type="ChEBI" id="CHEBI:18420"/>
    </ligand>
</feature>
<accession>A0AAN9GAN3</accession>
<feature type="compositionally biased region" description="Acidic residues" evidence="25">
    <location>
        <begin position="453"/>
        <end position="468"/>
    </location>
</feature>
<evidence type="ECO:0000256" key="11">
    <source>
        <dbReference type="ARBA" id="ARBA00022741"/>
    </source>
</evidence>
<comment type="cofactor">
    <cofactor evidence="1 24">
        <name>Mg(2+)</name>
        <dbReference type="ChEBI" id="CHEBI:18420"/>
    </cofactor>
</comment>
<feature type="binding site" evidence="24">
    <location>
        <position position="289"/>
    </location>
    <ligand>
        <name>Mg(2+)</name>
        <dbReference type="ChEBI" id="CHEBI:18420"/>
    </ligand>
</feature>
<dbReference type="PROSITE" id="PS01245">
    <property type="entry name" value="RIO1"/>
    <property type="match status" value="1"/>
</dbReference>
<comment type="catalytic activity">
    <reaction evidence="18">
        <text>ATP + H2O = ADP + phosphate + H(+)</text>
        <dbReference type="Rhea" id="RHEA:13065"/>
        <dbReference type="ChEBI" id="CHEBI:15377"/>
        <dbReference type="ChEBI" id="CHEBI:15378"/>
        <dbReference type="ChEBI" id="CHEBI:30616"/>
        <dbReference type="ChEBI" id="CHEBI:43474"/>
        <dbReference type="ChEBI" id="CHEBI:456216"/>
    </reaction>
</comment>
<dbReference type="GO" id="GO:0004674">
    <property type="term" value="F:protein serine/threonine kinase activity"/>
    <property type="evidence" value="ECO:0007669"/>
    <property type="project" value="UniProtKB-KW"/>
</dbReference>
<organism evidence="27 28">
    <name type="scientific">Littorina saxatilis</name>
    <dbReference type="NCBI Taxonomy" id="31220"/>
    <lineage>
        <taxon>Eukaryota</taxon>
        <taxon>Metazoa</taxon>
        <taxon>Spiralia</taxon>
        <taxon>Lophotrochozoa</taxon>
        <taxon>Mollusca</taxon>
        <taxon>Gastropoda</taxon>
        <taxon>Caenogastropoda</taxon>
        <taxon>Littorinimorpha</taxon>
        <taxon>Littorinoidea</taxon>
        <taxon>Littorinidae</taxon>
        <taxon>Littorina</taxon>
    </lineage>
</organism>
<evidence type="ECO:0000256" key="4">
    <source>
        <dbReference type="ARBA" id="ARBA00012513"/>
    </source>
</evidence>
<comment type="caution">
    <text evidence="27">The sequence shown here is derived from an EMBL/GenBank/DDBJ whole genome shotgun (WGS) entry which is preliminary data.</text>
</comment>
<keyword evidence="7" id="KW-0690">Ribosome biogenesis</keyword>
<feature type="compositionally biased region" description="Basic and acidic residues" evidence="25">
    <location>
        <begin position="493"/>
        <end position="513"/>
    </location>
</feature>
<dbReference type="CDD" id="cd05147">
    <property type="entry name" value="RIO1_euk"/>
    <property type="match status" value="1"/>
</dbReference>
<comment type="catalytic activity">
    <reaction evidence="17 21">
        <text>L-seryl-[protein] + ATP = O-phospho-L-seryl-[protein] + ADP + H(+)</text>
        <dbReference type="Rhea" id="RHEA:17989"/>
        <dbReference type="Rhea" id="RHEA-COMP:9863"/>
        <dbReference type="Rhea" id="RHEA-COMP:11604"/>
        <dbReference type="ChEBI" id="CHEBI:15378"/>
        <dbReference type="ChEBI" id="CHEBI:29999"/>
        <dbReference type="ChEBI" id="CHEBI:30616"/>
        <dbReference type="ChEBI" id="CHEBI:83421"/>
        <dbReference type="ChEBI" id="CHEBI:456216"/>
        <dbReference type="EC" id="2.7.11.1"/>
    </reaction>
</comment>
<evidence type="ECO:0000256" key="21">
    <source>
        <dbReference type="PIRNR" id="PIRNR038147"/>
    </source>
</evidence>
<evidence type="ECO:0000256" key="24">
    <source>
        <dbReference type="PIRSR" id="PIRSR038147-3"/>
    </source>
</evidence>
<sequence length="536" mass="61000">MMALKRGIAPGQFDDVDAESSSAEEVPDVSNKVEKVASDDSDEYSDEEDDIYLFYDDEPKRGYNAQRPSTKTSSFQPREKILTGNNKLDFDTACPRSGDGNEARRKDKASRATTSQVLDQRTRLVISKMISQGRFDEITGSISVGKEANVFRAEKHTETGTEYYALKVYKTSILTFKNRSKYVEGDFRLRRAYHGSNPRKMVKTWAEKEIRNLTRIYQAGIPCPQPMLLKGHLFLMSFIGSEDGAAAPLLKNAVVSESKWRELYLDMVQDMRKLYNTCKLVHADLSEYNVLYHAGKAFIIDVSQSVEHDHPNALTFLRKDCSNITDFFRGRGVATMMVKELFDFITDLTITDGNMDAVLQAAMDTSSTRSYTGLTEQDKVDEEVFKHSFIPRNLDQVTDHEQELEKRLRGEAAEGLYHTVTGMKEDMTGAQEIPKLLEDRLQIDGSLLTQGEEGNENEDDDDEDDDSESQDRLSSKEGDQDDDDETKGTIKRPKNETAEERKERKKAVKEARREKVKTKVKKHVKKRAEKLHLSKK</sequence>
<feature type="active site" description="4-aspartylphosphate intermediate" evidence="22">
    <location>
        <position position="301"/>
    </location>
</feature>
<dbReference type="GO" id="GO:0005737">
    <property type="term" value="C:cytoplasm"/>
    <property type="evidence" value="ECO:0007669"/>
    <property type="project" value="UniProtKB-SubCell"/>
</dbReference>
<proteinExistence type="inferred from homology"/>
<dbReference type="PIRSF" id="PIRSF038147">
    <property type="entry name" value="Ser/Thr_PK_RIO1"/>
    <property type="match status" value="1"/>
</dbReference>
<dbReference type="Proteomes" id="UP001374579">
    <property type="component" value="Unassembled WGS sequence"/>
</dbReference>
<evidence type="ECO:0000256" key="14">
    <source>
        <dbReference type="ARBA" id="ARBA00022840"/>
    </source>
</evidence>
<feature type="region of interest" description="Disordered" evidence="25">
    <location>
        <begin position="448"/>
        <end position="536"/>
    </location>
</feature>
<gene>
    <name evidence="27" type="ORF">V1264_023985</name>
</gene>
<protein>
    <recommendedName>
        <fullName evidence="5 21">Serine/threonine-protein kinase RIO1</fullName>
        <ecNumber evidence="4 21">2.7.11.1</ecNumber>
    </recommendedName>
</protein>
<keyword evidence="11 21" id="KW-0547">Nucleotide-binding</keyword>
<feature type="binding site" evidence="23">
    <location>
        <position position="167"/>
    </location>
    <ligand>
        <name>ATP</name>
        <dbReference type="ChEBI" id="CHEBI:30616"/>
    </ligand>
</feature>
<evidence type="ECO:0000313" key="27">
    <source>
        <dbReference type="EMBL" id="KAK7101147.1"/>
    </source>
</evidence>
<feature type="region of interest" description="Disordered" evidence="25">
    <location>
        <begin position="1"/>
        <end position="114"/>
    </location>
</feature>
<evidence type="ECO:0000256" key="9">
    <source>
        <dbReference type="ARBA" id="ARBA00022679"/>
    </source>
</evidence>
<feature type="compositionally biased region" description="Acidic residues" evidence="25">
    <location>
        <begin position="39"/>
        <end position="51"/>
    </location>
</feature>
<keyword evidence="15" id="KW-0460">Magnesium</keyword>
<dbReference type="EMBL" id="JBAMIC010000011">
    <property type="protein sequence ID" value="KAK7101147.1"/>
    <property type="molecule type" value="Genomic_DNA"/>
</dbReference>
<dbReference type="SUPFAM" id="SSF56112">
    <property type="entry name" value="Protein kinase-like (PK-like)"/>
    <property type="match status" value="1"/>
</dbReference>
<evidence type="ECO:0000256" key="16">
    <source>
        <dbReference type="ARBA" id="ARBA00047899"/>
    </source>
</evidence>
<keyword evidence="8 21" id="KW-0723">Serine/threonine-protein kinase</keyword>
<dbReference type="InterPro" id="IPR000687">
    <property type="entry name" value="RIO_kinase"/>
</dbReference>
<dbReference type="PANTHER" id="PTHR45723">
    <property type="entry name" value="SERINE/THREONINE-PROTEIN KINASE RIO1"/>
    <property type="match status" value="1"/>
</dbReference>
<evidence type="ECO:0000256" key="18">
    <source>
        <dbReference type="ARBA" id="ARBA00049360"/>
    </source>
</evidence>
<dbReference type="GO" id="GO:0042254">
    <property type="term" value="P:ribosome biogenesis"/>
    <property type="evidence" value="ECO:0007669"/>
    <property type="project" value="UniProtKB-KW"/>
</dbReference>
<evidence type="ECO:0000256" key="22">
    <source>
        <dbReference type="PIRSR" id="PIRSR038147-1"/>
    </source>
</evidence>
<comment type="similarity">
    <text evidence="3 21">Belongs to the protein kinase superfamily. RIO-type Ser/Thr kinase family.</text>
</comment>
<evidence type="ECO:0000256" key="23">
    <source>
        <dbReference type="PIRSR" id="PIRSR038147-2"/>
    </source>
</evidence>
<dbReference type="Pfam" id="PF01163">
    <property type="entry name" value="RIO1"/>
    <property type="match status" value="1"/>
</dbReference>
<dbReference type="InterPro" id="IPR051272">
    <property type="entry name" value="RIO-type_Ser/Thr_kinase"/>
</dbReference>
<evidence type="ECO:0000256" key="1">
    <source>
        <dbReference type="ARBA" id="ARBA00001946"/>
    </source>
</evidence>
<feature type="compositionally biased region" description="Polar residues" evidence="25">
    <location>
        <begin position="66"/>
        <end position="76"/>
    </location>
</feature>
<comment type="catalytic activity">
    <reaction evidence="16 21">
        <text>L-threonyl-[protein] + ATP = O-phospho-L-threonyl-[protein] + ADP + H(+)</text>
        <dbReference type="Rhea" id="RHEA:46608"/>
        <dbReference type="Rhea" id="RHEA-COMP:11060"/>
        <dbReference type="Rhea" id="RHEA-COMP:11605"/>
        <dbReference type="ChEBI" id="CHEBI:15378"/>
        <dbReference type="ChEBI" id="CHEBI:30013"/>
        <dbReference type="ChEBI" id="CHEBI:30616"/>
        <dbReference type="ChEBI" id="CHEBI:61977"/>
        <dbReference type="ChEBI" id="CHEBI:456216"/>
        <dbReference type="EC" id="2.7.11.1"/>
    </reaction>
</comment>
<evidence type="ECO:0000259" key="26">
    <source>
        <dbReference type="SMART" id="SM00090"/>
    </source>
</evidence>
<dbReference type="InterPro" id="IPR018935">
    <property type="entry name" value="RIO_kinase_CS"/>
</dbReference>
<evidence type="ECO:0000256" key="13">
    <source>
        <dbReference type="ARBA" id="ARBA00022801"/>
    </source>
</evidence>
<comment type="subcellular location">
    <subcellularLocation>
        <location evidence="2">Cytoplasm</location>
    </subcellularLocation>
</comment>
<dbReference type="FunFam" id="1.10.510.10:FF:000232">
    <property type="entry name" value="Serine/threonine-protein kinase RIO1"/>
    <property type="match status" value="1"/>
</dbReference>
<dbReference type="SMART" id="SM00090">
    <property type="entry name" value="RIO"/>
    <property type="match status" value="1"/>
</dbReference>
<keyword evidence="14 21" id="KW-0067">ATP-binding</keyword>
<dbReference type="GO" id="GO:0016787">
    <property type="term" value="F:hydrolase activity"/>
    <property type="evidence" value="ECO:0007669"/>
    <property type="project" value="UniProtKB-KW"/>
</dbReference>
<dbReference type="EC" id="2.7.11.1" evidence="4 21"/>
<dbReference type="GO" id="GO:0046872">
    <property type="term" value="F:metal ion binding"/>
    <property type="evidence" value="ECO:0007669"/>
    <property type="project" value="UniProtKB-KW"/>
</dbReference>
<feature type="domain" description="RIO kinase" evidence="26">
    <location>
        <begin position="107"/>
        <end position="347"/>
    </location>
</feature>
<evidence type="ECO:0000256" key="17">
    <source>
        <dbReference type="ARBA" id="ARBA00048679"/>
    </source>
</evidence>
<evidence type="ECO:0000256" key="2">
    <source>
        <dbReference type="ARBA" id="ARBA00004496"/>
    </source>
</evidence>
<dbReference type="FunFam" id="3.30.200.20:FF:000148">
    <property type="entry name" value="Serine/threonine-protein kinase RIO1"/>
    <property type="match status" value="1"/>
</dbReference>